<dbReference type="Gene3D" id="3.30.360.10">
    <property type="entry name" value="Dihydrodipicolinate Reductase, domain 2"/>
    <property type="match status" value="1"/>
</dbReference>
<comment type="caution">
    <text evidence="4">The sequence shown here is derived from an EMBL/GenBank/DDBJ whole genome shotgun (WGS) entry which is preliminary data.</text>
</comment>
<dbReference type="EMBL" id="JBIRWM010000002">
    <property type="protein sequence ID" value="MFI2155310.1"/>
    <property type="molecule type" value="Genomic_DNA"/>
</dbReference>
<dbReference type="PANTHER" id="PTHR43708">
    <property type="entry name" value="CONSERVED EXPRESSED OXIDOREDUCTASE (EUROFUNG)"/>
    <property type="match status" value="1"/>
</dbReference>
<dbReference type="SUPFAM" id="SSF55347">
    <property type="entry name" value="Glyceraldehyde-3-phosphate dehydrogenase-like, C-terminal domain"/>
    <property type="match status" value="1"/>
</dbReference>
<evidence type="ECO:0000313" key="5">
    <source>
        <dbReference type="Proteomes" id="UP001611397"/>
    </source>
</evidence>
<gene>
    <name evidence="4" type="ORF">ACH49L_06385</name>
</gene>
<dbReference type="InterPro" id="IPR051317">
    <property type="entry name" value="Gfo/Idh/MocA_oxidoreduct"/>
</dbReference>
<dbReference type="InterPro" id="IPR055170">
    <property type="entry name" value="GFO_IDH_MocA-like_dom"/>
</dbReference>
<name>A0ABW7V1M4_STROI</name>
<proteinExistence type="inferred from homology"/>
<dbReference type="SUPFAM" id="SSF51735">
    <property type="entry name" value="NAD(P)-binding Rossmann-fold domains"/>
    <property type="match status" value="1"/>
</dbReference>
<keyword evidence="5" id="KW-1185">Reference proteome</keyword>
<protein>
    <submittedName>
        <fullName evidence="4">Gfo/Idh/MocA family protein</fullName>
    </submittedName>
</protein>
<comment type="similarity">
    <text evidence="1">Belongs to the Gfo/Idh/MocA family.</text>
</comment>
<sequence>MRPLHVALLGTSHVHFRDYHDLLARDPRVSAVVLPAAPDTGDRPAFGAASVREALRCADAAVITSTTAQHAQLLPHTVRAGVPTLVEKPLAATAGQTARLLPPPTAGGPTTTAMFLRCAPGLRRVRELLRQDVLGPLTAVRLGFAHTGLTDGVFTGEAAWMLDPAHGAAGALSDLGIHLIDLLLWLAPRRPLDVLDAQLRHRPGLPVEPAGTALLRWGGVPVTLHASWIGPRTGFTAHFAGRHGTVQVAGGSVTLRTGRTGTTWRHEPPQARAVLTAFLRQLGGRPAWQPPDHADIRRTASLLEEIAGVARHRR</sequence>
<dbReference type="RefSeq" id="WP_244218115.1">
    <property type="nucleotide sequence ID" value="NZ_JBIRUT010000002.1"/>
</dbReference>
<dbReference type="PANTHER" id="PTHR43708:SF5">
    <property type="entry name" value="CONSERVED EXPRESSED OXIDOREDUCTASE (EUROFUNG)-RELATED"/>
    <property type="match status" value="1"/>
</dbReference>
<dbReference type="Gene3D" id="3.40.50.720">
    <property type="entry name" value="NAD(P)-binding Rossmann-like Domain"/>
    <property type="match status" value="1"/>
</dbReference>
<dbReference type="Proteomes" id="UP001611397">
    <property type="component" value="Unassembled WGS sequence"/>
</dbReference>
<evidence type="ECO:0000256" key="2">
    <source>
        <dbReference type="ARBA" id="ARBA00023002"/>
    </source>
</evidence>
<feature type="domain" description="GFO/IDH/MocA-like oxidoreductase" evidence="3">
    <location>
        <begin position="123"/>
        <end position="246"/>
    </location>
</feature>
<accession>A0ABW7V1M4</accession>
<keyword evidence="2" id="KW-0560">Oxidoreductase</keyword>
<reference evidence="4 5" key="1">
    <citation type="submission" date="2024-10" db="EMBL/GenBank/DDBJ databases">
        <title>The Natural Products Discovery Center: Release of the First 8490 Sequenced Strains for Exploring Actinobacteria Biosynthetic Diversity.</title>
        <authorList>
            <person name="Kalkreuter E."/>
            <person name="Kautsar S.A."/>
            <person name="Yang D."/>
            <person name="Bader C.D."/>
            <person name="Teijaro C.N."/>
            <person name="Fluegel L."/>
            <person name="Davis C.M."/>
            <person name="Simpson J.R."/>
            <person name="Lauterbach L."/>
            <person name="Steele A.D."/>
            <person name="Gui C."/>
            <person name="Meng S."/>
            <person name="Li G."/>
            <person name="Viehrig K."/>
            <person name="Ye F."/>
            <person name="Su P."/>
            <person name="Kiefer A.F."/>
            <person name="Nichols A."/>
            <person name="Cepeda A.J."/>
            <person name="Yan W."/>
            <person name="Fan B."/>
            <person name="Jiang Y."/>
            <person name="Adhikari A."/>
            <person name="Zheng C.-J."/>
            <person name="Schuster L."/>
            <person name="Cowan T.M."/>
            <person name="Smanski M.J."/>
            <person name="Chevrette M.G."/>
            <person name="De Carvalho L.P.S."/>
            <person name="Shen B."/>
        </authorList>
    </citation>
    <scope>NUCLEOTIDE SEQUENCE [LARGE SCALE GENOMIC DNA]</scope>
    <source>
        <strain evidence="4 5">NPDC020295</strain>
    </source>
</reference>
<organism evidence="4 5">
    <name type="scientific">Streptomyces olivaceoviridis</name>
    <name type="common">Streptomyces corchorusii</name>
    <dbReference type="NCBI Taxonomy" id="1921"/>
    <lineage>
        <taxon>Bacteria</taxon>
        <taxon>Bacillati</taxon>
        <taxon>Actinomycetota</taxon>
        <taxon>Actinomycetes</taxon>
        <taxon>Kitasatosporales</taxon>
        <taxon>Streptomycetaceae</taxon>
        <taxon>Streptomyces</taxon>
    </lineage>
</organism>
<evidence type="ECO:0000259" key="3">
    <source>
        <dbReference type="Pfam" id="PF22725"/>
    </source>
</evidence>
<evidence type="ECO:0000256" key="1">
    <source>
        <dbReference type="ARBA" id="ARBA00010928"/>
    </source>
</evidence>
<dbReference type="InterPro" id="IPR036291">
    <property type="entry name" value="NAD(P)-bd_dom_sf"/>
</dbReference>
<evidence type="ECO:0000313" key="4">
    <source>
        <dbReference type="EMBL" id="MFI2155310.1"/>
    </source>
</evidence>
<dbReference type="Pfam" id="PF22725">
    <property type="entry name" value="GFO_IDH_MocA_C3"/>
    <property type="match status" value="1"/>
</dbReference>